<dbReference type="EMBL" id="JACHGG010000002">
    <property type="protein sequence ID" value="MBB6058895.1"/>
    <property type="molecule type" value="Genomic_DNA"/>
</dbReference>
<dbReference type="AlphaFoldDB" id="A0A7W9WBX9"/>
<dbReference type="SUPFAM" id="SSF102405">
    <property type="entry name" value="MCP/YpsA-like"/>
    <property type="match status" value="1"/>
</dbReference>
<gene>
    <name evidence="2" type="ORF">HNQ93_001741</name>
</gene>
<dbReference type="Pfam" id="PF10686">
    <property type="entry name" value="YAcAr"/>
    <property type="match status" value="1"/>
</dbReference>
<protein>
    <recommendedName>
        <fullName evidence="1">YspA cpYpsA-related SLOG domain-containing protein</fullName>
    </recommendedName>
</protein>
<name>A0A7W9WBX9_9BACT</name>
<accession>A0A7W9WBX9</accession>
<feature type="domain" description="YspA cpYpsA-related SLOG" evidence="1">
    <location>
        <begin position="19"/>
        <end position="82"/>
    </location>
</feature>
<reference evidence="2 3" key="1">
    <citation type="submission" date="2020-08" db="EMBL/GenBank/DDBJ databases">
        <title>Genomic Encyclopedia of Type Strains, Phase IV (KMG-IV): sequencing the most valuable type-strain genomes for metagenomic binning, comparative biology and taxonomic classification.</title>
        <authorList>
            <person name="Goeker M."/>
        </authorList>
    </citation>
    <scope>NUCLEOTIDE SEQUENCE [LARGE SCALE GENOMIC DNA]</scope>
    <source>
        <strain evidence="2 3">DSM 26718</strain>
    </source>
</reference>
<dbReference type="Proteomes" id="UP000532746">
    <property type="component" value="Unassembled WGS sequence"/>
</dbReference>
<sequence length="137" mass="14167">MENMQIDLFGEAGRSVWTVAVVGSRSLATCPALVGRLEALHAAGQLGLVVSGGAAGVDALAAAWCRANGVPLLELRPNYAAHGAGAPHVRNTEIVHRAGLVLVCWDGLSRGTLSAARAATRLGRRCEWLAAPPPRGN</sequence>
<keyword evidence="3" id="KW-1185">Reference proteome</keyword>
<evidence type="ECO:0000313" key="3">
    <source>
        <dbReference type="Proteomes" id="UP000532746"/>
    </source>
</evidence>
<comment type="caution">
    <text evidence="2">The sequence shown here is derived from an EMBL/GenBank/DDBJ whole genome shotgun (WGS) entry which is preliminary data.</text>
</comment>
<dbReference type="InterPro" id="IPR019627">
    <property type="entry name" value="YAcAr"/>
</dbReference>
<evidence type="ECO:0000259" key="1">
    <source>
        <dbReference type="Pfam" id="PF10686"/>
    </source>
</evidence>
<dbReference type="RefSeq" id="WP_246398862.1">
    <property type="nucleotide sequence ID" value="NZ_JACHGG010000002.1"/>
</dbReference>
<organism evidence="2 3">
    <name type="scientific">Hymenobacter luteus</name>
    <dbReference type="NCBI Taxonomy" id="1411122"/>
    <lineage>
        <taxon>Bacteria</taxon>
        <taxon>Pseudomonadati</taxon>
        <taxon>Bacteroidota</taxon>
        <taxon>Cytophagia</taxon>
        <taxon>Cytophagales</taxon>
        <taxon>Hymenobacteraceae</taxon>
        <taxon>Hymenobacter</taxon>
    </lineage>
</organism>
<proteinExistence type="predicted"/>
<evidence type="ECO:0000313" key="2">
    <source>
        <dbReference type="EMBL" id="MBB6058895.1"/>
    </source>
</evidence>